<keyword evidence="2" id="KW-1003">Cell membrane</keyword>
<keyword evidence="6 9" id="KW-0472">Membrane</keyword>
<comment type="similarity">
    <text evidence="7">Belongs to the glycosyltransferase 87 family.</text>
</comment>
<reference evidence="10" key="1">
    <citation type="journal article" date="2018" name="Int. J. Syst. Evol. Microbiol.">
        <title>Jatrophihabitans telluris sp. nov., isolated from sediment soil of lava forest wetlands and the emended description of the genus Jatrophihabitans.</title>
        <authorList>
            <person name="Lee K.C."/>
            <person name="Suh M.K."/>
            <person name="Eom M.K."/>
            <person name="Kim K.K."/>
            <person name="Kim J.S."/>
            <person name="Kim D.S."/>
            <person name="Ko S.H."/>
            <person name="Shin Y.K."/>
            <person name="Lee J.S."/>
        </authorList>
    </citation>
    <scope>NUCLEOTIDE SEQUENCE</scope>
    <source>
        <strain evidence="10">N237</strain>
    </source>
</reference>
<evidence type="ECO:0000256" key="1">
    <source>
        <dbReference type="ARBA" id="ARBA00004651"/>
    </source>
</evidence>
<keyword evidence="11" id="KW-1185">Reference proteome</keyword>
<dbReference type="RefSeq" id="WP_249770619.1">
    <property type="nucleotide sequence ID" value="NZ_CP097332.1"/>
</dbReference>
<proteinExistence type="inferred from homology"/>
<feature type="transmembrane region" description="Helical" evidence="9">
    <location>
        <begin position="76"/>
        <end position="94"/>
    </location>
</feature>
<protein>
    <submittedName>
        <fullName evidence="10">DUF2029 domain-containing protein</fullName>
    </submittedName>
</protein>
<reference evidence="10" key="2">
    <citation type="submission" date="2022-05" db="EMBL/GenBank/DDBJ databases">
        <authorList>
            <person name="Kim J.-S."/>
            <person name="Lee K."/>
            <person name="Suh M."/>
            <person name="Eom M."/>
            <person name="Kim J.-S."/>
            <person name="Kim D.-S."/>
            <person name="Ko S.-H."/>
            <person name="Shin Y."/>
            <person name="Lee J.-S."/>
        </authorList>
    </citation>
    <scope>NUCLEOTIDE SEQUENCE</scope>
    <source>
        <strain evidence="10">N237</strain>
    </source>
</reference>
<feature type="transmembrane region" description="Helical" evidence="9">
    <location>
        <begin position="335"/>
        <end position="362"/>
    </location>
</feature>
<keyword evidence="5 9" id="KW-1133">Transmembrane helix</keyword>
<feature type="compositionally biased region" description="Polar residues" evidence="8">
    <location>
        <begin position="469"/>
        <end position="479"/>
    </location>
</feature>
<feature type="transmembrane region" description="Helical" evidence="9">
    <location>
        <begin position="258"/>
        <end position="281"/>
    </location>
</feature>
<sequence length="479" mass="51712">MDRAHRSRPELGRRGRSAVTAVAVLVAIEVLGVLALTNRVHHFRPVLTLLGPLFGCSLVLLAMLWRLRTRLSRRALTALLIGGCAVLQLAALAGNPVSSDDDYRYAWDGKVQLSGIDPYRYAPADQALSRLREDFLFPAADPCRHNVVPGGCSVINRPLVRTIYPPVAEASFALVRVLSFGGHGHHLPLQLAAGLGVLATTLLLIRSANRRGSPLWPVAAWALSPLVAIEATNNAHIDWLAALLAVLAMWSLREGRPLPAGLAIGAAFATKLYPGVLMVAVGRRPRRLVTAAAAATGVVALSYLPHVLAVGPKVLGYLPTYLSTESYASGQRYFIATWLVGGSAATKVALLAGVVGLTWLWWRADPRRPEETAVNATGLLLLVATPHYGWYALTLIALIAMSGRIEWLWTAFAPGLQYMSAEFPHWNPEVVKYYSYGIALVWLAVFSTGRRLATRRARPSREPVPASGDQPSPHSATAS</sequence>
<feature type="transmembrane region" description="Helical" evidence="9">
    <location>
        <begin position="374"/>
        <end position="400"/>
    </location>
</feature>
<evidence type="ECO:0000256" key="5">
    <source>
        <dbReference type="ARBA" id="ARBA00022989"/>
    </source>
</evidence>
<feature type="transmembrane region" description="Helical" evidence="9">
    <location>
        <begin position="46"/>
        <end position="64"/>
    </location>
</feature>
<dbReference type="Proteomes" id="UP001056336">
    <property type="component" value="Chromosome"/>
</dbReference>
<dbReference type="Pfam" id="PF09594">
    <property type="entry name" value="GT87"/>
    <property type="match status" value="1"/>
</dbReference>
<evidence type="ECO:0000313" key="11">
    <source>
        <dbReference type="Proteomes" id="UP001056336"/>
    </source>
</evidence>
<dbReference type="EMBL" id="CP097332">
    <property type="protein sequence ID" value="UQX87769.1"/>
    <property type="molecule type" value="Genomic_DNA"/>
</dbReference>
<feature type="region of interest" description="Disordered" evidence="8">
    <location>
        <begin position="456"/>
        <end position="479"/>
    </location>
</feature>
<evidence type="ECO:0000256" key="7">
    <source>
        <dbReference type="ARBA" id="ARBA00024033"/>
    </source>
</evidence>
<comment type="subcellular location">
    <subcellularLocation>
        <location evidence="1">Cell membrane</location>
        <topology evidence="1">Multi-pass membrane protein</topology>
    </subcellularLocation>
</comment>
<keyword evidence="3" id="KW-0808">Transferase</keyword>
<feature type="transmembrane region" description="Helical" evidence="9">
    <location>
        <begin position="187"/>
        <end position="205"/>
    </location>
</feature>
<evidence type="ECO:0000256" key="4">
    <source>
        <dbReference type="ARBA" id="ARBA00022692"/>
    </source>
</evidence>
<organism evidence="10 11">
    <name type="scientific">Jatrophihabitans telluris</name>
    <dbReference type="NCBI Taxonomy" id="2038343"/>
    <lineage>
        <taxon>Bacteria</taxon>
        <taxon>Bacillati</taxon>
        <taxon>Actinomycetota</taxon>
        <taxon>Actinomycetes</taxon>
        <taxon>Jatrophihabitantales</taxon>
        <taxon>Jatrophihabitantaceae</taxon>
        <taxon>Jatrophihabitans</taxon>
    </lineage>
</organism>
<name>A0ABY4QVX1_9ACTN</name>
<evidence type="ECO:0000256" key="8">
    <source>
        <dbReference type="SAM" id="MobiDB-lite"/>
    </source>
</evidence>
<keyword evidence="4 9" id="KW-0812">Transmembrane</keyword>
<evidence type="ECO:0000256" key="3">
    <source>
        <dbReference type="ARBA" id="ARBA00022679"/>
    </source>
</evidence>
<evidence type="ECO:0000313" key="10">
    <source>
        <dbReference type="EMBL" id="UQX87769.1"/>
    </source>
</evidence>
<feature type="transmembrane region" description="Helical" evidence="9">
    <location>
        <begin position="288"/>
        <end position="315"/>
    </location>
</feature>
<feature type="transmembrane region" description="Helical" evidence="9">
    <location>
        <begin position="21"/>
        <end position="40"/>
    </location>
</feature>
<evidence type="ECO:0000256" key="2">
    <source>
        <dbReference type="ARBA" id="ARBA00022475"/>
    </source>
</evidence>
<evidence type="ECO:0000256" key="9">
    <source>
        <dbReference type="SAM" id="Phobius"/>
    </source>
</evidence>
<dbReference type="InterPro" id="IPR018584">
    <property type="entry name" value="GT87"/>
</dbReference>
<feature type="transmembrane region" description="Helical" evidence="9">
    <location>
        <begin position="433"/>
        <end position="453"/>
    </location>
</feature>
<gene>
    <name evidence="10" type="ORF">M6D93_15895</name>
</gene>
<evidence type="ECO:0000256" key="6">
    <source>
        <dbReference type="ARBA" id="ARBA00023136"/>
    </source>
</evidence>
<accession>A0ABY4QVX1</accession>